<dbReference type="EMBL" id="JBFBVU010000002">
    <property type="protein sequence ID" value="MEV8465719.1"/>
    <property type="molecule type" value="Genomic_DNA"/>
</dbReference>
<dbReference type="SUPFAM" id="SSF110087">
    <property type="entry name" value="DR1885-like metal-binding protein"/>
    <property type="match status" value="1"/>
</dbReference>
<name>A0ABV3L2F3_9RHOB</name>
<gene>
    <name evidence="2" type="ORF">AB0T83_02850</name>
</gene>
<dbReference type="Pfam" id="PF04314">
    <property type="entry name" value="PCuAC"/>
    <property type="match status" value="1"/>
</dbReference>
<sequence length="162" mass="16942">MTSRFSLLAAALTAGLAFASAAAADIVVSDAYARSAGKAAKSGAAFLVIENTGAEDDRLVAASAPVAQRVELHTHKEADNGVMQMLHVEEGFPVPAGGMHMLKRGGDHVMFMGLTQPMEQGETFPLTLTFEKAGEMTVDVVVDLDRKPADGGHGMHKQGHGN</sequence>
<evidence type="ECO:0000313" key="2">
    <source>
        <dbReference type="EMBL" id="MEV8465719.1"/>
    </source>
</evidence>
<dbReference type="PANTHER" id="PTHR36302:SF1">
    <property type="entry name" value="COPPER CHAPERONE PCU(A)C"/>
    <property type="match status" value="1"/>
</dbReference>
<feature type="chain" id="PRO_5046554384" evidence="1">
    <location>
        <begin position="24"/>
        <end position="162"/>
    </location>
</feature>
<evidence type="ECO:0000313" key="3">
    <source>
        <dbReference type="Proteomes" id="UP001553161"/>
    </source>
</evidence>
<dbReference type="Gene3D" id="2.60.40.1890">
    <property type="entry name" value="PCu(A)C copper chaperone"/>
    <property type="match status" value="1"/>
</dbReference>
<feature type="signal peptide" evidence="1">
    <location>
        <begin position="1"/>
        <end position="23"/>
    </location>
</feature>
<proteinExistence type="predicted"/>
<dbReference type="RefSeq" id="WP_366191365.1">
    <property type="nucleotide sequence ID" value="NZ_JBFBVU010000002.1"/>
</dbReference>
<reference evidence="2 3" key="1">
    <citation type="submission" date="2024-07" db="EMBL/GenBank/DDBJ databases">
        <authorList>
            <person name="Kang M."/>
        </authorList>
    </citation>
    <scope>NUCLEOTIDE SEQUENCE [LARGE SCALE GENOMIC DNA]</scope>
    <source>
        <strain evidence="2 3">DFM31</strain>
    </source>
</reference>
<dbReference type="PANTHER" id="PTHR36302">
    <property type="entry name" value="BLR7088 PROTEIN"/>
    <property type="match status" value="1"/>
</dbReference>
<dbReference type="Proteomes" id="UP001553161">
    <property type="component" value="Unassembled WGS sequence"/>
</dbReference>
<comment type="caution">
    <text evidence="2">The sequence shown here is derived from an EMBL/GenBank/DDBJ whole genome shotgun (WGS) entry which is preliminary data.</text>
</comment>
<keyword evidence="3" id="KW-1185">Reference proteome</keyword>
<protein>
    <submittedName>
        <fullName evidence="2">Copper chaperone PCu(A)C</fullName>
    </submittedName>
</protein>
<keyword evidence="1" id="KW-0732">Signal</keyword>
<accession>A0ABV3L2F3</accession>
<dbReference type="InterPro" id="IPR058248">
    <property type="entry name" value="Lxx211020-like"/>
</dbReference>
<dbReference type="InterPro" id="IPR036182">
    <property type="entry name" value="PCuAC_sf"/>
</dbReference>
<organism evidence="2 3">
    <name type="scientific">Meridianimarinicoccus marinus</name>
    <dbReference type="NCBI Taxonomy" id="3231483"/>
    <lineage>
        <taxon>Bacteria</taxon>
        <taxon>Pseudomonadati</taxon>
        <taxon>Pseudomonadota</taxon>
        <taxon>Alphaproteobacteria</taxon>
        <taxon>Rhodobacterales</taxon>
        <taxon>Paracoccaceae</taxon>
        <taxon>Meridianimarinicoccus</taxon>
    </lineage>
</organism>
<evidence type="ECO:0000256" key="1">
    <source>
        <dbReference type="SAM" id="SignalP"/>
    </source>
</evidence>
<dbReference type="InterPro" id="IPR007410">
    <property type="entry name" value="LpqE-like"/>
</dbReference>